<keyword evidence="1" id="KW-0812">Transmembrane</keyword>
<dbReference type="STRING" id="218851.A0A2G5F975"/>
<dbReference type="InParanoid" id="A0A2G5F975"/>
<evidence type="ECO:0000313" key="4">
    <source>
        <dbReference type="Proteomes" id="UP000230069"/>
    </source>
</evidence>
<evidence type="ECO:0000256" key="1">
    <source>
        <dbReference type="SAM" id="Phobius"/>
    </source>
</evidence>
<keyword evidence="2" id="KW-0732">Signal</keyword>
<proteinExistence type="predicted"/>
<dbReference type="PANTHER" id="PTHR35465:SF1">
    <property type="entry name" value="PHOSPHATIDYLINOSITOL-GLYCAN BIOSYNTHESIS CLASS X PROTEIN"/>
    <property type="match status" value="1"/>
</dbReference>
<reference evidence="3 4" key="1">
    <citation type="submission" date="2017-09" db="EMBL/GenBank/DDBJ databases">
        <title>WGS assembly of Aquilegia coerulea Goldsmith.</title>
        <authorList>
            <person name="Hodges S."/>
            <person name="Kramer E."/>
            <person name="Nordborg M."/>
            <person name="Tomkins J."/>
            <person name="Borevitz J."/>
            <person name="Derieg N."/>
            <person name="Yan J."/>
            <person name="Mihaltcheva S."/>
            <person name="Hayes R.D."/>
            <person name="Rokhsar D."/>
        </authorList>
    </citation>
    <scope>NUCLEOTIDE SEQUENCE [LARGE SCALE GENOMIC DNA]</scope>
    <source>
        <strain evidence="4">cv. Goldsmith</strain>
    </source>
</reference>
<protein>
    <submittedName>
        <fullName evidence="3">Uncharacterized protein</fullName>
    </submittedName>
</protein>
<evidence type="ECO:0000313" key="3">
    <source>
        <dbReference type="EMBL" id="PIA64561.1"/>
    </source>
</evidence>
<gene>
    <name evidence="3" type="ORF">AQUCO_00100201v1</name>
</gene>
<feature type="chain" id="PRO_5013613042" evidence="2">
    <location>
        <begin position="25"/>
        <end position="169"/>
    </location>
</feature>
<dbReference type="PANTHER" id="PTHR35465">
    <property type="entry name" value="CAVEOLIN-1 PROTEIN"/>
    <property type="match status" value="1"/>
</dbReference>
<organism evidence="3 4">
    <name type="scientific">Aquilegia coerulea</name>
    <name type="common">Rocky mountain columbine</name>
    <dbReference type="NCBI Taxonomy" id="218851"/>
    <lineage>
        <taxon>Eukaryota</taxon>
        <taxon>Viridiplantae</taxon>
        <taxon>Streptophyta</taxon>
        <taxon>Embryophyta</taxon>
        <taxon>Tracheophyta</taxon>
        <taxon>Spermatophyta</taxon>
        <taxon>Magnoliopsida</taxon>
        <taxon>Ranunculales</taxon>
        <taxon>Ranunculaceae</taxon>
        <taxon>Thalictroideae</taxon>
        <taxon>Aquilegia</taxon>
    </lineage>
</organism>
<dbReference type="OrthoDB" id="3360032at2759"/>
<sequence>MAHIQVYNMFFLICFLWFMISSRCQLDGTMVDSKVLNVGVGLWEETIPLKLGSRLYELRGLKSSSWRLLNTEKLIFKAGGNNSGGMYVRVSVEPAGVFAIPYAAERESVIFNIICEELLFGIPHKAWWVGGVVLLCLVLAFLVPYYLPFHLLQKNQSICSANSAFSKDS</sequence>
<evidence type="ECO:0000256" key="2">
    <source>
        <dbReference type="SAM" id="SignalP"/>
    </source>
</evidence>
<dbReference type="Proteomes" id="UP000230069">
    <property type="component" value="Unassembled WGS sequence"/>
</dbReference>
<accession>A0A2G5F975</accession>
<keyword evidence="1" id="KW-0472">Membrane</keyword>
<dbReference type="AlphaFoldDB" id="A0A2G5F975"/>
<keyword evidence="1" id="KW-1133">Transmembrane helix</keyword>
<feature type="transmembrane region" description="Helical" evidence="1">
    <location>
        <begin position="126"/>
        <end position="147"/>
    </location>
</feature>
<feature type="signal peptide" evidence="2">
    <location>
        <begin position="1"/>
        <end position="24"/>
    </location>
</feature>
<dbReference type="EMBL" id="KZ305018">
    <property type="protein sequence ID" value="PIA64561.1"/>
    <property type="molecule type" value="Genomic_DNA"/>
</dbReference>
<keyword evidence="4" id="KW-1185">Reference proteome</keyword>
<name>A0A2G5F975_AQUCA</name>